<feature type="region of interest" description="Disordered" evidence="9">
    <location>
        <begin position="596"/>
        <end position="627"/>
    </location>
</feature>
<keyword evidence="6" id="KW-0009">Actin-binding</keyword>
<accession>A0A8S4BTN6</accession>
<dbReference type="Proteomes" id="UP000677803">
    <property type="component" value="Unassembled WGS sequence"/>
</dbReference>
<dbReference type="InterPro" id="IPR018159">
    <property type="entry name" value="Spectrin/alpha-actinin"/>
</dbReference>
<comment type="subcellular location">
    <subcellularLocation>
        <location evidence="1">Cytoplasm</location>
        <location evidence="1">Cytoskeleton</location>
    </subcellularLocation>
</comment>
<evidence type="ECO:0000313" key="12">
    <source>
        <dbReference type="Proteomes" id="UP000677803"/>
    </source>
</evidence>
<name>A0A8S4BTN6_9TELE</name>
<dbReference type="SUPFAM" id="SSF47576">
    <property type="entry name" value="Calponin-homology domain, CH-domain"/>
    <property type="match status" value="1"/>
</dbReference>
<evidence type="ECO:0000259" key="10">
    <source>
        <dbReference type="PROSITE" id="PS50021"/>
    </source>
</evidence>
<dbReference type="FunFam" id="1.20.58.60:FF:000033">
    <property type="entry name" value="Spectrin beta chain"/>
    <property type="match status" value="1"/>
</dbReference>
<dbReference type="SMART" id="SM00033">
    <property type="entry name" value="CH"/>
    <property type="match status" value="1"/>
</dbReference>
<proteinExistence type="inferred from homology"/>
<dbReference type="Pfam" id="PF00307">
    <property type="entry name" value="CH"/>
    <property type="match status" value="1"/>
</dbReference>
<dbReference type="OrthoDB" id="5865767at2759"/>
<evidence type="ECO:0000256" key="7">
    <source>
        <dbReference type="ARBA" id="ARBA00023212"/>
    </source>
</evidence>
<keyword evidence="12" id="KW-1185">Reference proteome</keyword>
<keyword evidence="5" id="KW-0677">Repeat</keyword>
<protein>
    <submittedName>
        <fullName evidence="11">(Atlantic silverside) hypothetical protein</fullName>
    </submittedName>
</protein>
<feature type="domain" description="Calponin-homology (CH)" evidence="10">
    <location>
        <begin position="1547"/>
        <end position="1652"/>
    </location>
</feature>
<dbReference type="CDD" id="cd00176">
    <property type="entry name" value="SPEC"/>
    <property type="match status" value="13"/>
</dbReference>
<dbReference type="InterPro" id="IPR001715">
    <property type="entry name" value="CH_dom"/>
</dbReference>
<evidence type="ECO:0000313" key="11">
    <source>
        <dbReference type="EMBL" id="CAG6008237.1"/>
    </source>
</evidence>
<dbReference type="FunFam" id="1.20.58.60:FF:000019">
    <property type="entry name" value="Spectrin beta chain"/>
    <property type="match status" value="1"/>
</dbReference>
<evidence type="ECO:0000256" key="2">
    <source>
        <dbReference type="ARBA" id="ARBA00006826"/>
    </source>
</evidence>
<feature type="compositionally biased region" description="Pro residues" evidence="9">
    <location>
        <begin position="604"/>
        <end position="614"/>
    </location>
</feature>
<dbReference type="FunFam" id="1.20.58.60:FF:000153">
    <property type="entry name" value="Spectrin beta chain"/>
    <property type="match status" value="2"/>
</dbReference>
<dbReference type="Pfam" id="PF00435">
    <property type="entry name" value="Spectrin"/>
    <property type="match status" value="24"/>
</dbReference>
<feature type="coiled-coil region" evidence="8">
    <location>
        <begin position="2508"/>
        <end position="2542"/>
    </location>
</feature>
<dbReference type="FunFam" id="1.20.58.60:FF:000083">
    <property type="entry name" value="Spectrin beta chain"/>
    <property type="match status" value="1"/>
</dbReference>
<feature type="coiled-coil region" evidence="8">
    <location>
        <begin position="3258"/>
        <end position="3285"/>
    </location>
</feature>
<dbReference type="Gene3D" id="1.10.418.10">
    <property type="entry name" value="Calponin-like domain"/>
    <property type="match status" value="1"/>
</dbReference>
<evidence type="ECO:0000256" key="6">
    <source>
        <dbReference type="ARBA" id="ARBA00023203"/>
    </source>
</evidence>
<dbReference type="GO" id="GO:0051693">
    <property type="term" value="P:actin filament capping"/>
    <property type="evidence" value="ECO:0007669"/>
    <property type="project" value="UniProtKB-KW"/>
</dbReference>
<dbReference type="FunFam" id="1.20.58.60:FF:000229">
    <property type="entry name" value="Spectrin beta chain"/>
    <property type="match status" value="1"/>
</dbReference>
<dbReference type="PANTHER" id="PTHR11915">
    <property type="entry name" value="SPECTRIN/FILAMIN RELATED CYTOSKELETAL PROTEIN"/>
    <property type="match status" value="1"/>
</dbReference>
<dbReference type="GO" id="GO:0005856">
    <property type="term" value="C:cytoskeleton"/>
    <property type="evidence" value="ECO:0007669"/>
    <property type="project" value="UniProtKB-SubCell"/>
</dbReference>
<keyword evidence="8" id="KW-0175">Coiled coil</keyword>
<feature type="coiled-coil region" evidence="8">
    <location>
        <begin position="1343"/>
        <end position="1377"/>
    </location>
</feature>
<feature type="compositionally biased region" description="Basic and acidic residues" evidence="9">
    <location>
        <begin position="677"/>
        <end position="687"/>
    </location>
</feature>
<reference evidence="11" key="1">
    <citation type="submission" date="2021-05" db="EMBL/GenBank/DDBJ databases">
        <authorList>
            <person name="Tigano A."/>
        </authorList>
    </citation>
    <scope>NUCLEOTIDE SEQUENCE</scope>
</reference>
<evidence type="ECO:0000256" key="5">
    <source>
        <dbReference type="ARBA" id="ARBA00022737"/>
    </source>
</evidence>
<dbReference type="InterPro" id="IPR002017">
    <property type="entry name" value="Spectrin_repeat"/>
</dbReference>
<dbReference type="SMART" id="SM00150">
    <property type="entry name" value="SPEC"/>
    <property type="match status" value="25"/>
</dbReference>
<dbReference type="GO" id="GO:0016020">
    <property type="term" value="C:membrane"/>
    <property type="evidence" value="ECO:0007669"/>
    <property type="project" value="UniProtKB-ARBA"/>
</dbReference>
<dbReference type="InterPro" id="IPR036872">
    <property type="entry name" value="CH_dom_sf"/>
</dbReference>
<dbReference type="FunFam" id="1.20.58.60:FF:000294">
    <property type="entry name" value="Spectrin beta chain"/>
    <property type="match status" value="1"/>
</dbReference>
<dbReference type="PROSITE" id="PS50021">
    <property type="entry name" value="CH"/>
    <property type="match status" value="1"/>
</dbReference>
<dbReference type="GO" id="GO:0005737">
    <property type="term" value="C:cytoplasm"/>
    <property type="evidence" value="ECO:0007669"/>
    <property type="project" value="UniProtKB-ARBA"/>
</dbReference>
<feature type="region of interest" description="Disordered" evidence="9">
    <location>
        <begin position="674"/>
        <end position="704"/>
    </location>
</feature>
<dbReference type="GO" id="GO:0003779">
    <property type="term" value="F:actin binding"/>
    <property type="evidence" value="ECO:0007669"/>
    <property type="project" value="UniProtKB-KW"/>
</dbReference>
<feature type="coiled-coil region" evidence="8">
    <location>
        <begin position="2931"/>
        <end position="2958"/>
    </location>
</feature>
<evidence type="ECO:0000256" key="9">
    <source>
        <dbReference type="SAM" id="MobiDB-lite"/>
    </source>
</evidence>
<dbReference type="EMBL" id="CAJRST010037777">
    <property type="protein sequence ID" value="CAG6008237.1"/>
    <property type="molecule type" value="Genomic_DNA"/>
</dbReference>
<evidence type="ECO:0000256" key="1">
    <source>
        <dbReference type="ARBA" id="ARBA00004245"/>
    </source>
</evidence>
<dbReference type="Gene3D" id="1.20.58.60">
    <property type="match status" value="18"/>
</dbReference>
<feature type="compositionally biased region" description="Pro residues" evidence="9">
    <location>
        <begin position="514"/>
        <end position="525"/>
    </location>
</feature>
<keyword evidence="3" id="KW-0117">Actin capping</keyword>
<dbReference type="SUPFAM" id="SSF46966">
    <property type="entry name" value="Spectrin repeat"/>
    <property type="match status" value="24"/>
</dbReference>
<sequence>MWTQLNVCCAAVLQLWVQERLPLATSQEHGSSLQAVQQLMKKNQTLQRELQGHRGRIDDVLERAGIIASIRSPEADCIRAGHDQLAHLWALLWTETERRQLVLDAMYQAQQYYFDTAEVEAWLSEQELHMMNEEKGKDEPSTLQLLKKHLILEQTIEDYAETIGLLSQQCRQLLEMGHPDWGGRNLLSSPLVVCMCEIPAATLARRRTCARLAVTRRVAASARDLLGDWVYEKMLMARDGSRDETQKLHKKWLKHQAFMAELAQNKEWLAKIEKITTETDKLRFFGLVRDQIMWMESIICQIGAGEKPRDVSSVEVLMNYHQSLKSEVEARSQSTLDCVEMGKTLLAVRNPAAEEIKDKLDKVIAKQHELTEKWDKHWEFLQQLLEVHQFAQEAVVAEAWLTAQEPFISSSELGASVDEVEQLIRRHEAFRKAAATWEERFSSLRRLTTVEKLKAEQSKLPPTPLLGRKVFLDPLDAVAMAPGPSPPAPSALPRLPVSPVMRQTIYEQNEASSPPSPSPATPTPSPSAAARRLGAMVAMAGGYAPAVDGAAYRQALEARHSGVAGVVGVAAGLGQPAPSSIASVATAAMLVSANQMRESVGTPPRAPSQLQPPPRDPEGRASPFLRQPKIKHLDDAVTPLLVASRLEKVRGRDREAAPGEERAEVAVMAEVVLQEPGRQRLHSEPTRGPRGARGELPGAAEPQHAAQRLERQLQEKKNDVQIVVENRKQEALCCIHPSPGLETPLLSSLGGATDQSGRRRDELRAGGLTFRQELKEDWKEDEEEEEAGGRGGSCCLATTGVCVRRGGDAGRAHNFLLVFGFFFRFPCDPQVICNRVNHVSSCLEELKQLAAKRRAELEESRKLWAFFQELEESEAWIREKSSILAAQGYGKDLSSVLRLLQKHKTLAGELLAHRSLLQNTMKRGKQILSEKSFGTAGIQERIMEVKAEWKRLEDQAAQHLGHLQEALNFFQFSTETDDLAAWLQDAYRLVSSEDFGHDEYSTQSLLKKHRGVTEAVDKHRLHVVALHKHAAALPLQFRQQEVGGAARAPGGGAGSGLLTRAPLQEVQVRMGEVEQLYTEVAEVAVLRQQWLHDALAVYRMFSEVNACELWIDEKEQWLDKMEIPEKLEDVEVVAHRFESLDQEMNSLMGRILDVNQIVQQLLDGGHPSSVEVRGCQDHLNSRWNSIVELVEQKKDQLDSMLCLQNYLLECAEIKSQIQEKRKAIDATQYMGSDLGGVLALQRRLSTMEGALSVLEPKLLHLQEEAEHLATAHPGRAMEILVPFDGISVEWEELKRTLQGCEDSLMVAGRLQSFIQDLDSFLTWLVQTQTSAASDQLPNGLEEAEKLINKHAALKEEIGRYEEDYERLQAMNELLESEEAPLPQAALQQWLQKLDVGWNKLLEMWESRREVLVQAHIFHLFLRDVKQAESFLNNQESALAHVELPTTVETVEAAIKKHKDFTTTMELNLHRIKAVIEAGESLISQSNIYSDRIRERIDTLASRGNQNRELAQQWLEKLNDQWELQRFLQDCHEIQVIKIETEDNRETRSAKDALLLWCQMKTAGYPEVNIQNFTTCWRDGLAFNALIHRHRPDLIEFHKLTRSNATHNLQQAFNVAEHHLGLTKLLDPEDVNTENPDEKSIITYVVSYYHYFSKMKALIVEGKRVGKVLDSCIEAEKVIDRYEALASDLLEWIEKTIAVISNQKFANSLTGVQQQLQAFTTYCTVEKPIKFQEKGNLEVLLFTIQSKLRANNQKPYVPQDGKLISDINKAWERLEKAEHERGVALRKELIRQEKLELLAQRFDHKTTMRQAWLNENQRLVSQDNFGYDLPAVEAAMKKHEAIEADIASYEERIGVVVELSAEMEAEGYYDIRRISARKENILGQWSLLKELVAGRRTRLEKNLALQKTFQDMVYMIDWMEDTQVQLLSKDFGKHLLEVDDLLQKHGLQEADISVQAERVETLNAAALKFSTIEGYQPCDPQVICNRVNHVSSCLEELKQLAAKRRAELEESRKLWAFFQELEESEAWIREKSSILAAQGYGKDLSSVLRLLQKHKTLAGELLAHRSLLQNTMKRGKQILSEKSFGTAGIQERIMEVKAEWKRLEDQAAQHLGHLQEALNFFQFSTETDDLAAWLQDAYRLVSSEDFGHDEYSTQSLLKKHRGVTEAVDKHRLHVVALHKHAAALPLQFRQQEEVQVRMGEVEQLYTEVAEVAVLRQQWLHDALAVYRMFSEVNACELWIDEKEQWLDKMEIPEKLEDVEVVAHRFESLDQEMNSLMGRILDVNQIVQQLLDGGHPSSVEVRGCQDHLNSSTLSASRRLCHYLITVERQEGALARGSLLAEAVWMETCWWNSIVELVEQKKDQLDSMLCLQNYLLECAEIKSQIQEKRKAIDATQYMGSDLGGVLALQRRLSTMEGALSVLEPKLLHLQEEAEHLATAHPGRAMEILVPFDGISVEWEELKRTLQGCEDSLMVAGRLQSFIQDLDSFLTWLVQTQTSAASDQLPNGLEEAEKLINKHAALKEEIGRYEEDYERLQAMNELLESEEAPLPQAALQQWLQKLDVGWNKLLEMWESRREVLVQAHIFHLFLRDVKQAESFLNNQESALAHVELPTTVETVEAAIKKHKDFTTTMELNLHRIKAVIEAGESLISQSNIYSDRIRERIDTLASRGNQNRELAQQWLEKLNDQWELQRFLQDCHELGDWVYEKMLMARDGSRDETQKLHKKWLKHQAFMAELAQNKEWLAKIEKEGQQLIQEKPELSPVVRKKLEEIRECWQDLESTTQAKARQLFEANRADLLVQSYESLDQRLGQLEGQLAYVDQGQDLTTVNKQLKKLHGMETQMEEWYKEVGQLQVQASSIPPQTQVRETVAERQAGVEARMVRLIEPLKERRRILLASKEVHQVGRDLEDEILWVQERLPLATSQEHGSSLQAVQQLMKKNQTLQRELQGHRGRIDDVLERAGIIASIRSPEADCIRAGHDQLAHLWALLWTETERRQLVLDAMYQAQQYYFDTAEVEAWLSEQELHMMNEEKGKDEPSTLQLLKKHLILEQTIEDYAETIGLLSQQCRQLLEMGHPDCEQISKRQSQIDRLYVSLKDLVEERKSRLEQQYWLYQLNREVDELEQWIAQREVVASSPELGQDYEHVTVLQEKFTEFASETGSVGQERVTAVNQMVDELIDYGHSEAATIAEWKDGVNEAWADLLELMETRAQMLAASHQLHKFFSDCREVLAQIEDKHRRLPEVRARQSSTANTSSLQRLLHSFEQDIQLLVAQVRQLQESAAQLRTVYAGEKADAIACREHEVMQCWKELLSHCEECRVQITTETDKLRDPGDRSASSLPPGGWLTTHSSKLIQLWMSPTDARG</sequence>
<feature type="region of interest" description="Disordered" evidence="9">
    <location>
        <begin position="508"/>
        <end position="528"/>
    </location>
</feature>
<evidence type="ECO:0000256" key="4">
    <source>
        <dbReference type="ARBA" id="ARBA00022490"/>
    </source>
</evidence>
<dbReference type="FunFam" id="1.10.418.10:FF:000003">
    <property type="entry name" value="Spectrin beta chain"/>
    <property type="match status" value="1"/>
</dbReference>
<comment type="similarity">
    <text evidence="2">Belongs to the spectrin family.</text>
</comment>
<keyword evidence="4" id="KW-0963">Cytoplasm</keyword>
<feature type="coiled-coil region" evidence="8">
    <location>
        <begin position="36"/>
        <end position="63"/>
    </location>
</feature>
<evidence type="ECO:0000256" key="3">
    <source>
        <dbReference type="ARBA" id="ARBA00022467"/>
    </source>
</evidence>
<comment type="caution">
    <text evidence="11">The sequence shown here is derived from an EMBL/GenBank/DDBJ whole genome shotgun (WGS) entry which is preliminary data.</text>
</comment>
<organism evidence="11 12">
    <name type="scientific">Menidia menidia</name>
    <name type="common">Atlantic silverside</name>
    <dbReference type="NCBI Taxonomy" id="238744"/>
    <lineage>
        <taxon>Eukaryota</taxon>
        <taxon>Metazoa</taxon>
        <taxon>Chordata</taxon>
        <taxon>Craniata</taxon>
        <taxon>Vertebrata</taxon>
        <taxon>Euteleostomi</taxon>
        <taxon>Actinopterygii</taxon>
        <taxon>Neopterygii</taxon>
        <taxon>Teleostei</taxon>
        <taxon>Neoteleostei</taxon>
        <taxon>Acanthomorphata</taxon>
        <taxon>Ovalentaria</taxon>
        <taxon>Atherinomorphae</taxon>
        <taxon>Atheriniformes</taxon>
        <taxon>Atherinopsidae</taxon>
        <taxon>Menidiinae</taxon>
        <taxon>Menidia</taxon>
    </lineage>
</organism>
<keyword evidence="7" id="KW-0206">Cytoskeleton</keyword>
<gene>
    <name evidence="11" type="ORF">MMEN_LOCUS18917</name>
</gene>
<evidence type="ECO:0000256" key="8">
    <source>
        <dbReference type="SAM" id="Coils"/>
    </source>
</evidence>
<feature type="region of interest" description="Disordered" evidence="9">
    <location>
        <begin position="745"/>
        <end position="766"/>
    </location>
</feature>
<dbReference type="FunFam" id="1.20.58.60:FF:000011">
    <property type="entry name" value="Spectrin beta chain"/>
    <property type="match status" value="1"/>
</dbReference>